<keyword evidence="3" id="KW-0456">Lyase</keyword>
<keyword evidence="2" id="KW-0443">Lipid metabolism</keyword>
<dbReference type="CDD" id="cd06558">
    <property type="entry name" value="crotonase-like"/>
    <property type="match status" value="1"/>
</dbReference>
<protein>
    <recommendedName>
        <fullName evidence="8">Enoyl-CoA hydratase</fullName>
    </recommendedName>
</protein>
<evidence type="ECO:0000256" key="3">
    <source>
        <dbReference type="ARBA" id="ARBA00023239"/>
    </source>
</evidence>
<name>A0ABQ6JCN5_9ACTN</name>
<gene>
    <name evidence="6" type="ORF">GCM10025868_02150</name>
</gene>
<proteinExistence type="inferred from homology"/>
<comment type="caution">
    <text evidence="6">The sequence shown here is derived from an EMBL/GenBank/DDBJ whole genome shotgun (WGS) entry which is preliminary data.</text>
</comment>
<comment type="similarity">
    <text evidence="1 4">Belongs to the enoyl-CoA hydratase/isomerase family.</text>
</comment>
<organism evidence="6 7">
    <name type="scientific">Angustibacter aerolatus</name>
    <dbReference type="NCBI Taxonomy" id="1162965"/>
    <lineage>
        <taxon>Bacteria</taxon>
        <taxon>Bacillati</taxon>
        <taxon>Actinomycetota</taxon>
        <taxon>Actinomycetes</taxon>
        <taxon>Kineosporiales</taxon>
        <taxon>Kineosporiaceae</taxon>
    </lineage>
</organism>
<accession>A0ABQ6JCN5</accession>
<dbReference type="InterPro" id="IPR001753">
    <property type="entry name" value="Enoyl-CoA_hydra/iso"/>
</dbReference>
<dbReference type="PANTHER" id="PTHR11941">
    <property type="entry name" value="ENOYL-COA HYDRATASE-RELATED"/>
    <property type="match status" value="1"/>
</dbReference>
<evidence type="ECO:0000256" key="1">
    <source>
        <dbReference type="ARBA" id="ARBA00005254"/>
    </source>
</evidence>
<evidence type="ECO:0000256" key="5">
    <source>
        <dbReference type="SAM" id="MobiDB-lite"/>
    </source>
</evidence>
<evidence type="ECO:0000256" key="4">
    <source>
        <dbReference type="RuleBase" id="RU003707"/>
    </source>
</evidence>
<keyword evidence="7" id="KW-1185">Reference proteome</keyword>
<evidence type="ECO:0000256" key="2">
    <source>
        <dbReference type="ARBA" id="ARBA00023098"/>
    </source>
</evidence>
<dbReference type="Gene3D" id="3.90.226.10">
    <property type="entry name" value="2-enoyl-CoA Hydratase, Chain A, domain 1"/>
    <property type="match status" value="1"/>
</dbReference>
<dbReference type="Pfam" id="PF00378">
    <property type="entry name" value="ECH_1"/>
    <property type="match status" value="1"/>
</dbReference>
<dbReference type="EMBL" id="BSUZ01000001">
    <property type="protein sequence ID" value="GMA84965.1"/>
    <property type="molecule type" value="Genomic_DNA"/>
</dbReference>
<feature type="compositionally biased region" description="Basic residues" evidence="5">
    <location>
        <begin position="109"/>
        <end position="119"/>
    </location>
</feature>
<evidence type="ECO:0000313" key="6">
    <source>
        <dbReference type="EMBL" id="GMA84965.1"/>
    </source>
</evidence>
<dbReference type="InterPro" id="IPR029045">
    <property type="entry name" value="ClpP/crotonase-like_dom_sf"/>
</dbReference>
<dbReference type="SUPFAM" id="SSF52096">
    <property type="entry name" value="ClpP/crotonase"/>
    <property type="match status" value="1"/>
</dbReference>
<feature type="region of interest" description="Disordered" evidence="5">
    <location>
        <begin position="182"/>
        <end position="208"/>
    </location>
</feature>
<evidence type="ECO:0008006" key="8">
    <source>
        <dbReference type="Google" id="ProtNLM"/>
    </source>
</evidence>
<dbReference type="Proteomes" id="UP001157017">
    <property type="component" value="Unassembled WGS sequence"/>
</dbReference>
<feature type="region of interest" description="Disordered" evidence="5">
    <location>
        <begin position="106"/>
        <end position="127"/>
    </location>
</feature>
<reference evidence="7" key="1">
    <citation type="journal article" date="2019" name="Int. J. Syst. Evol. Microbiol.">
        <title>The Global Catalogue of Microorganisms (GCM) 10K type strain sequencing project: providing services to taxonomists for standard genome sequencing and annotation.</title>
        <authorList>
            <consortium name="The Broad Institute Genomics Platform"/>
            <consortium name="The Broad Institute Genome Sequencing Center for Infectious Disease"/>
            <person name="Wu L."/>
            <person name="Ma J."/>
        </authorList>
    </citation>
    <scope>NUCLEOTIDE SEQUENCE [LARGE SCALE GENOMIC DNA]</scope>
    <source>
        <strain evidence="7">NBRC 108730</strain>
    </source>
</reference>
<evidence type="ECO:0000313" key="7">
    <source>
        <dbReference type="Proteomes" id="UP001157017"/>
    </source>
</evidence>
<dbReference type="PANTHER" id="PTHR11941:SF169">
    <property type="entry name" value="(7AS)-7A-METHYL-1,5-DIOXO-2,3,5,6,7,7A-HEXAHYDRO-1H-INDENE-CARBOXYL-COA HYDROLASE"/>
    <property type="match status" value="1"/>
</dbReference>
<dbReference type="InterPro" id="IPR018376">
    <property type="entry name" value="Enoyl-CoA_hyd/isom_CS"/>
</dbReference>
<sequence>MGCRVSRGSPSLATLDDAALDAAIAGFQRAFTWWRRPDVVTVAAVQGHAVGAGFQAALACDLRVVADDVRFAMRETSLGLVPDLGGTGPLVRAVGYPRALEPVRDGALGRRRGGGRHRAGPGSRCRPPSLDAAVDDLVAALLAPDPDAVREVTALLDGAGHRSERDQAAAERAAQGRRLRSLLAQRATGGKRAPGGGVAPPDQSEEQA</sequence>
<dbReference type="PROSITE" id="PS00166">
    <property type="entry name" value="ENOYL_COA_HYDRATASE"/>
    <property type="match status" value="1"/>
</dbReference>